<name>A0A2C8FCU7_9BACT</name>
<reference evidence="2" key="1">
    <citation type="submission" date="2017-09" db="EMBL/GenBank/DDBJ databases">
        <authorList>
            <person name="Regsiter A."/>
            <person name="William W."/>
        </authorList>
    </citation>
    <scope>NUCLEOTIDE SEQUENCE [LARGE SCALE GENOMIC DNA]</scope>
    <source>
        <strain evidence="2">500-1</strain>
    </source>
</reference>
<evidence type="ECO:0000313" key="1">
    <source>
        <dbReference type="EMBL" id="SOB59990.1"/>
    </source>
</evidence>
<dbReference type="EMBL" id="LT907975">
    <property type="protein sequence ID" value="SOB59990.1"/>
    <property type="molecule type" value="Genomic_DNA"/>
</dbReference>
<keyword evidence="2" id="KW-1185">Reference proteome</keyword>
<proteinExistence type="predicted"/>
<dbReference type="KEGG" id="pprf:DPRO_3080"/>
<accession>A0A2C8FCU7</accession>
<dbReference type="AlphaFoldDB" id="A0A2C8FCU7"/>
<gene>
    <name evidence="1" type="ORF">DPRO_3080</name>
</gene>
<protein>
    <submittedName>
        <fullName evidence="1">Uncharacterized protein</fullName>
    </submittedName>
</protein>
<dbReference type="Proteomes" id="UP000219215">
    <property type="component" value="Chromosome DPRO"/>
</dbReference>
<sequence length="62" mass="6653">MVEVLVDATTNHSSPLTAERLFGWHAALFPTGYTGIQRITLLAIGGHTQTEPCKSFPAGQGR</sequence>
<organism evidence="1 2">
    <name type="scientific">Pseudodesulfovibrio profundus</name>
    <dbReference type="NCBI Taxonomy" id="57320"/>
    <lineage>
        <taxon>Bacteria</taxon>
        <taxon>Pseudomonadati</taxon>
        <taxon>Thermodesulfobacteriota</taxon>
        <taxon>Desulfovibrionia</taxon>
        <taxon>Desulfovibrionales</taxon>
        <taxon>Desulfovibrionaceae</taxon>
    </lineage>
</organism>
<evidence type="ECO:0000313" key="2">
    <source>
        <dbReference type="Proteomes" id="UP000219215"/>
    </source>
</evidence>